<dbReference type="EMBL" id="JBHTKB010000002">
    <property type="protein sequence ID" value="MFD0913890.1"/>
    <property type="molecule type" value="Genomic_DNA"/>
</dbReference>
<keyword evidence="5" id="KW-0267">Excision nuclease</keyword>
<dbReference type="NCBIfam" id="TIGR00573">
    <property type="entry name" value="dnaq"/>
    <property type="match status" value="1"/>
</dbReference>
<name>A0ABW3F9B6_9PROT</name>
<dbReference type="EC" id="2.7.7.7" evidence="1"/>
<keyword evidence="2" id="KW-0227">DNA damage</keyword>
<keyword evidence="6" id="KW-0234">DNA repair</keyword>
<evidence type="ECO:0000256" key="1">
    <source>
        <dbReference type="ARBA" id="ARBA00012417"/>
    </source>
</evidence>
<evidence type="ECO:0000259" key="12">
    <source>
        <dbReference type="PROSITE" id="PS50164"/>
    </source>
</evidence>
<comment type="caution">
    <text evidence="13">The sequence shown here is derived from an EMBL/GenBank/DDBJ whole genome shotgun (WGS) entry which is preliminary data.</text>
</comment>
<keyword evidence="13" id="KW-0540">Nuclease</keyword>
<comment type="catalytic activity">
    <reaction evidence="11">
        <text>DNA(n) + a 2'-deoxyribonucleoside 5'-triphosphate = DNA(n+1) + diphosphate</text>
        <dbReference type="Rhea" id="RHEA:22508"/>
        <dbReference type="Rhea" id="RHEA-COMP:17339"/>
        <dbReference type="Rhea" id="RHEA-COMP:17340"/>
        <dbReference type="ChEBI" id="CHEBI:33019"/>
        <dbReference type="ChEBI" id="CHEBI:61560"/>
        <dbReference type="ChEBI" id="CHEBI:173112"/>
        <dbReference type="EC" id="2.7.7.7"/>
    </reaction>
</comment>
<dbReference type="InterPro" id="IPR036397">
    <property type="entry name" value="RNaseH_sf"/>
</dbReference>
<feature type="domain" description="GIY-YIG" evidence="12">
    <location>
        <begin position="230"/>
        <end position="308"/>
    </location>
</feature>
<dbReference type="InterPro" id="IPR035901">
    <property type="entry name" value="GIY-YIG_endonuc_sf"/>
</dbReference>
<gene>
    <name evidence="13" type="ORF">ACFQ1Z_10060</name>
</gene>
<dbReference type="InterPro" id="IPR050066">
    <property type="entry name" value="UvrABC_protein_C"/>
</dbReference>
<dbReference type="InterPro" id="IPR013520">
    <property type="entry name" value="Ribonucl_H"/>
</dbReference>
<dbReference type="CDD" id="cd10434">
    <property type="entry name" value="GIY-YIG_UvrC_Cho"/>
    <property type="match status" value="1"/>
</dbReference>
<proteinExistence type="predicted"/>
<dbReference type="SUPFAM" id="SSF82771">
    <property type="entry name" value="GIY-YIG endonuclease"/>
    <property type="match status" value="1"/>
</dbReference>
<dbReference type="GO" id="GO:0004527">
    <property type="term" value="F:exonuclease activity"/>
    <property type="evidence" value="ECO:0007669"/>
    <property type="project" value="UniProtKB-KW"/>
</dbReference>
<evidence type="ECO:0000313" key="14">
    <source>
        <dbReference type="Proteomes" id="UP001597128"/>
    </source>
</evidence>
<dbReference type="InterPro" id="IPR047296">
    <property type="entry name" value="GIY-YIG_UvrC_Cho"/>
</dbReference>
<dbReference type="InterPro" id="IPR006054">
    <property type="entry name" value="DnaQ"/>
</dbReference>
<dbReference type="Gene3D" id="3.30.420.10">
    <property type="entry name" value="Ribonuclease H-like superfamily/Ribonuclease H"/>
    <property type="match status" value="1"/>
</dbReference>
<dbReference type="Proteomes" id="UP001597128">
    <property type="component" value="Unassembled WGS sequence"/>
</dbReference>
<keyword evidence="3" id="KW-0228">DNA excision</keyword>
<evidence type="ECO:0000256" key="10">
    <source>
        <dbReference type="ARBA" id="ARBA00042732"/>
    </source>
</evidence>
<dbReference type="SMART" id="SM00465">
    <property type="entry name" value="GIYc"/>
    <property type="match status" value="1"/>
</dbReference>
<dbReference type="SMART" id="SM00479">
    <property type="entry name" value="EXOIII"/>
    <property type="match status" value="1"/>
</dbReference>
<protein>
    <recommendedName>
        <fullName evidence="8">Excinuclease cho</fullName>
        <ecNumber evidence="1">2.7.7.7</ecNumber>
    </recommendedName>
    <alternativeName>
        <fullName evidence="10">Endonuclease cho</fullName>
    </alternativeName>
    <alternativeName>
        <fullName evidence="9">UvrC homolog protein</fullName>
    </alternativeName>
</protein>
<evidence type="ECO:0000256" key="6">
    <source>
        <dbReference type="ARBA" id="ARBA00023204"/>
    </source>
</evidence>
<dbReference type="InterPro" id="IPR000305">
    <property type="entry name" value="GIY-YIG_endonuc"/>
</dbReference>
<dbReference type="InterPro" id="IPR012337">
    <property type="entry name" value="RNaseH-like_sf"/>
</dbReference>
<keyword evidence="14" id="KW-1185">Reference proteome</keyword>
<evidence type="ECO:0000256" key="3">
    <source>
        <dbReference type="ARBA" id="ARBA00022769"/>
    </source>
</evidence>
<dbReference type="SUPFAM" id="SSF53098">
    <property type="entry name" value="Ribonuclease H-like"/>
    <property type="match status" value="1"/>
</dbReference>
<dbReference type="RefSeq" id="WP_379057371.1">
    <property type="nucleotide sequence ID" value="NZ_JBHTKB010000002.1"/>
</dbReference>
<sequence length="492" mass="56396">MEFEFIHALIYTILFGVTGLPDDHKYFQEVRWLPDMVILDIETTGGSHLFDRITEIALVRIENGEIVDRWQSLINPGRSIPITITHITGITDEMVKDAPTFEEIAPTLYQYLEGLPLAAHNVRFDYGFLKAEYQRINATLMLKTLCTVKLSRRIFPEHRGHGLDAIMQRHGLTTNARHRAMGDVILVLEYLEVARRLLGSVRVIEEINDQCKGPSLPAGIDSDLLNKIPDSPGVYLFFGETDLPIYIGKSIKLRSRILNHFSSDHASSKEMQIAQEVKHIEWIETAGELGALLLESKLIKERQPAYNRMLRRNRQLQSIRLAETLDQTPWITYVSADELDPSYFDLLYGMFRSKRSATETIRQIAIDHRLCPRFLGLETGKGACFSYQLKKCSGVCAGKESPELHYLRLKQALIGMRLESWPYDGRVGIKEVDGITGKTQIQVFEQWCHIATVEDDIQMDEARQSRFEFNFDLDTYKLLTKALKNCVEIIKF</sequence>
<evidence type="ECO:0000256" key="11">
    <source>
        <dbReference type="ARBA" id="ARBA00049244"/>
    </source>
</evidence>
<accession>A0ABW3F9B6</accession>
<keyword evidence="4" id="KW-0378">Hydrolase</keyword>
<keyword evidence="13" id="KW-0269">Exonuclease</keyword>
<dbReference type="PANTHER" id="PTHR30562:SF10">
    <property type="entry name" value="EXCINUCLEASE CHO"/>
    <property type="match status" value="1"/>
</dbReference>
<evidence type="ECO:0000256" key="9">
    <source>
        <dbReference type="ARBA" id="ARBA00042138"/>
    </source>
</evidence>
<evidence type="ECO:0000256" key="5">
    <source>
        <dbReference type="ARBA" id="ARBA00022881"/>
    </source>
</evidence>
<evidence type="ECO:0000256" key="7">
    <source>
        <dbReference type="ARBA" id="ARBA00023236"/>
    </source>
</evidence>
<dbReference type="CDD" id="cd06127">
    <property type="entry name" value="DEDDh"/>
    <property type="match status" value="1"/>
</dbReference>
<reference evidence="14" key="1">
    <citation type="journal article" date="2019" name="Int. J. Syst. Evol. Microbiol.">
        <title>The Global Catalogue of Microorganisms (GCM) 10K type strain sequencing project: providing services to taxonomists for standard genome sequencing and annotation.</title>
        <authorList>
            <consortium name="The Broad Institute Genomics Platform"/>
            <consortium name="The Broad Institute Genome Sequencing Center for Infectious Disease"/>
            <person name="Wu L."/>
            <person name="Ma J."/>
        </authorList>
    </citation>
    <scope>NUCLEOTIDE SEQUENCE [LARGE SCALE GENOMIC DNA]</scope>
    <source>
        <strain evidence="14">CCUG 58412</strain>
    </source>
</reference>
<evidence type="ECO:0000256" key="2">
    <source>
        <dbReference type="ARBA" id="ARBA00022763"/>
    </source>
</evidence>
<evidence type="ECO:0000256" key="4">
    <source>
        <dbReference type="ARBA" id="ARBA00022801"/>
    </source>
</evidence>
<dbReference type="Gene3D" id="3.40.1440.10">
    <property type="entry name" value="GIY-YIG endonuclease"/>
    <property type="match status" value="1"/>
</dbReference>
<dbReference type="Pfam" id="PF01541">
    <property type="entry name" value="GIY-YIG"/>
    <property type="match status" value="1"/>
</dbReference>
<evidence type="ECO:0000313" key="13">
    <source>
        <dbReference type="EMBL" id="MFD0913890.1"/>
    </source>
</evidence>
<keyword evidence="7" id="KW-0742">SOS response</keyword>
<dbReference type="Pfam" id="PF00929">
    <property type="entry name" value="RNase_T"/>
    <property type="match status" value="1"/>
</dbReference>
<dbReference type="PANTHER" id="PTHR30562">
    <property type="entry name" value="UVRC/OXIDOREDUCTASE"/>
    <property type="match status" value="1"/>
</dbReference>
<dbReference type="PROSITE" id="PS50164">
    <property type="entry name" value="GIY_YIG"/>
    <property type="match status" value="1"/>
</dbReference>
<organism evidence="13 14">
    <name type="scientific">Methylophilus luteus</name>
    <dbReference type="NCBI Taxonomy" id="640108"/>
    <lineage>
        <taxon>Bacteria</taxon>
        <taxon>Pseudomonadati</taxon>
        <taxon>Pseudomonadota</taxon>
        <taxon>Betaproteobacteria</taxon>
        <taxon>Nitrosomonadales</taxon>
        <taxon>Methylophilaceae</taxon>
        <taxon>Methylophilus</taxon>
    </lineage>
</organism>
<evidence type="ECO:0000256" key="8">
    <source>
        <dbReference type="ARBA" id="ARBA00040756"/>
    </source>
</evidence>